<dbReference type="InterPro" id="IPR000683">
    <property type="entry name" value="Gfo/Idh/MocA-like_OxRdtase_N"/>
</dbReference>
<dbReference type="Pfam" id="PF01408">
    <property type="entry name" value="GFO_IDH_MocA"/>
    <property type="match status" value="1"/>
</dbReference>
<dbReference type="PANTHER" id="PTHR43818">
    <property type="entry name" value="BCDNA.GH03377"/>
    <property type="match status" value="1"/>
</dbReference>
<dbReference type="RefSeq" id="WP_118457812.1">
    <property type="nucleotide sequence ID" value="NZ_JACOOK010000003.1"/>
</dbReference>
<accession>A0ABR7CMA4</accession>
<feature type="domain" description="Gfo/Idh/MocA-like oxidoreductase N-terminal" evidence="1">
    <location>
        <begin position="43"/>
        <end position="170"/>
    </location>
</feature>
<reference evidence="2 3" key="1">
    <citation type="submission" date="2020-08" db="EMBL/GenBank/DDBJ databases">
        <title>Genome public.</title>
        <authorList>
            <person name="Liu C."/>
            <person name="Sun Q."/>
        </authorList>
    </citation>
    <scope>NUCLEOTIDE SEQUENCE [LARGE SCALE GENOMIC DNA]</scope>
    <source>
        <strain evidence="2 3">New-7</strain>
    </source>
</reference>
<dbReference type="NCBIfam" id="TIGR01409">
    <property type="entry name" value="TAT_signal_seq"/>
    <property type="match status" value="1"/>
</dbReference>
<dbReference type="InterPro" id="IPR036291">
    <property type="entry name" value="NAD(P)-bd_dom_sf"/>
</dbReference>
<gene>
    <name evidence="2" type="ORF">H8S08_07140</name>
</gene>
<dbReference type="InterPro" id="IPR006311">
    <property type="entry name" value="TAT_signal"/>
</dbReference>
<evidence type="ECO:0000313" key="3">
    <source>
        <dbReference type="Proteomes" id="UP000636891"/>
    </source>
</evidence>
<dbReference type="Proteomes" id="UP000636891">
    <property type="component" value="Unassembled WGS sequence"/>
</dbReference>
<dbReference type="PANTHER" id="PTHR43818:SF5">
    <property type="entry name" value="OXIDOREDUCTASE FAMILY PROTEIN"/>
    <property type="match status" value="1"/>
</dbReference>
<evidence type="ECO:0000259" key="1">
    <source>
        <dbReference type="Pfam" id="PF01408"/>
    </source>
</evidence>
<name>A0ABR7CMA4_9BACT</name>
<sequence length="453" mass="51012">MNEKISRREFLKKAGLVSAGAVMGNFILSPKSYARVKGANDRVNVAVVGFSDRFRSSLLPGFTDHREELNFDMIGVSDIWSLRRDEGVQVVGEKIGHKVKGYRNNEEMYKDKDIDAVIISTPDFAHATHTVEAAEHGKHIYVEKPFAETMEDNRRARAAVEKAGVVFQVGSQRRSAPNYHAANDYIRSGQFGDIVMCEMTWNVNQPGRWRRPSLVPKCREEDLDWIRFLCNRPFEAFDPRKYLEYRLFWPYSSGIPGQWMAHQIDTVHWFTGLKHPRSVTANGGIYLWHDGRTNFDTMTAVMDYGPTDDPQKGFLVQYTSRFTNSAGSVKEIYYSNGGELNLDTNKITPNGGLTEGEAKAMGMHANQLAPLDLKSTMKVATAGVTGVDPMTSVHVRNWMECIRSGEKTNAPVEAAYDHSSACIMVNAALRTKQYVTFDEEHQEVLAGGKVFKF</sequence>
<dbReference type="SUPFAM" id="SSF55347">
    <property type="entry name" value="Glyceraldehyde-3-phosphate dehydrogenase-like, C-terminal domain"/>
    <property type="match status" value="1"/>
</dbReference>
<comment type="caution">
    <text evidence="2">The sequence shown here is derived from an EMBL/GenBank/DDBJ whole genome shotgun (WGS) entry which is preliminary data.</text>
</comment>
<protein>
    <submittedName>
        <fullName evidence="2">Gfo/Idh/MocA family oxidoreductase</fullName>
    </submittedName>
</protein>
<proteinExistence type="predicted"/>
<keyword evidence="3" id="KW-1185">Reference proteome</keyword>
<evidence type="ECO:0000313" key="2">
    <source>
        <dbReference type="EMBL" id="MBC5616794.1"/>
    </source>
</evidence>
<dbReference type="InterPro" id="IPR019546">
    <property type="entry name" value="TAT_signal_bac_arc"/>
</dbReference>
<dbReference type="Gene3D" id="3.30.360.10">
    <property type="entry name" value="Dihydrodipicolinate Reductase, domain 2"/>
    <property type="match status" value="1"/>
</dbReference>
<organism evidence="2 3">
    <name type="scientific">Alistipes hominis</name>
    <dbReference type="NCBI Taxonomy" id="2763015"/>
    <lineage>
        <taxon>Bacteria</taxon>
        <taxon>Pseudomonadati</taxon>
        <taxon>Bacteroidota</taxon>
        <taxon>Bacteroidia</taxon>
        <taxon>Bacteroidales</taxon>
        <taxon>Rikenellaceae</taxon>
        <taxon>Alistipes</taxon>
    </lineage>
</organism>
<dbReference type="InterPro" id="IPR050463">
    <property type="entry name" value="Gfo/Idh/MocA_oxidrdct_glycsds"/>
</dbReference>
<dbReference type="Gene3D" id="3.40.50.720">
    <property type="entry name" value="NAD(P)-binding Rossmann-like Domain"/>
    <property type="match status" value="1"/>
</dbReference>
<dbReference type="PROSITE" id="PS51318">
    <property type="entry name" value="TAT"/>
    <property type="match status" value="1"/>
</dbReference>
<dbReference type="EMBL" id="JACOOK010000003">
    <property type="protein sequence ID" value="MBC5616794.1"/>
    <property type="molecule type" value="Genomic_DNA"/>
</dbReference>
<dbReference type="SUPFAM" id="SSF51735">
    <property type="entry name" value="NAD(P)-binding Rossmann-fold domains"/>
    <property type="match status" value="1"/>
</dbReference>